<protein>
    <submittedName>
        <fullName evidence="3">Sfi1 spindle body protein-domain-containing protein</fullName>
    </submittedName>
</protein>
<name>A0AAN6NT34_9PEZI</name>
<evidence type="ECO:0000313" key="4">
    <source>
        <dbReference type="Proteomes" id="UP001303222"/>
    </source>
</evidence>
<feature type="region of interest" description="Disordered" evidence="1">
    <location>
        <begin position="1"/>
        <end position="47"/>
    </location>
</feature>
<feature type="compositionally biased region" description="Low complexity" evidence="1">
    <location>
        <begin position="26"/>
        <end position="41"/>
    </location>
</feature>
<feature type="compositionally biased region" description="Polar residues" evidence="1">
    <location>
        <begin position="291"/>
        <end position="302"/>
    </location>
</feature>
<dbReference type="InterPro" id="IPR052270">
    <property type="entry name" value="CACF_protein"/>
</dbReference>
<evidence type="ECO:0000313" key="3">
    <source>
        <dbReference type="EMBL" id="KAK3949407.1"/>
    </source>
</evidence>
<feature type="region of interest" description="Disordered" evidence="1">
    <location>
        <begin position="1449"/>
        <end position="1468"/>
    </location>
</feature>
<evidence type="ECO:0000256" key="1">
    <source>
        <dbReference type="SAM" id="MobiDB-lite"/>
    </source>
</evidence>
<feature type="compositionally biased region" description="Low complexity" evidence="1">
    <location>
        <begin position="1329"/>
        <end position="1354"/>
    </location>
</feature>
<dbReference type="InterPro" id="IPR013665">
    <property type="entry name" value="Sfi1_dom"/>
</dbReference>
<feature type="compositionally biased region" description="Low complexity" evidence="1">
    <location>
        <begin position="1153"/>
        <end position="1167"/>
    </location>
</feature>
<dbReference type="GO" id="GO:0019902">
    <property type="term" value="F:phosphatase binding"/>
    <property type="evidence" value="ECO:0007669"/>
    <property type="project" value="TreeGrafter"/>
</dbReference>
<dbReference type="Proteomes" id="UP001303222">
    <property type="component" value="Unassembled WGS sequence"/>
</dbReference>
<proteinExistence type="predicted"/>
<keyword evidence="4" id="KW-1185">Reference proteome</keyword>
<feature type="compositionally biased region" description="Polar residues" evidence="1">
    <location>
        <begin position="379"/>
        <end position="394"/>
    </location>
</feature>
<gene>
    <name evidence="3" type="ORF">QBC32DRAFT_266807</name>
</gene>
<reference evidence="3" key="2">
    <citation type="submission" date="2023-06" db="EMBL/GenBank/DDBJ databases">
        <authorList>
            <consortium name="Lawrence Berkeley National Laboratory"/>
            <person name="Mondo S.J."/>
            <person name="Hensen N."/>
            <person name="Bonometti L."/>
            <person name="Westerberg I."/>
            <person name="Brannstrom I.O."/>
            <person name="Guillou S."/>
            <person name="Cros-Aarteil S."/>
            <person name="Calhoun S."/>
            <person name="Haridas S."/>
            <person name="Kuo A."/>
            <person name="Pangilinan J."/>
            <person name="Riley R."/>
            <person name="Labutti K."/>
            <person name="Andreopoulos B."/>
            <person name="Lipzen A."/>
            <person name="Chen C."/>
            <person name="Yanf M."/>
            <person name="Daum C."/>
            <person name="Ng V."/>
            <person name="Clum A."/>
            <person name="Steindorff A."/>
            <person name="Ohm R."/>
            <person name="Martin F."/>
            <person name="Silar P."/>
            <person name="Natvig D."/>
            <person name="Lalanne C."/>
            <person name="Gautier V."/>
            <person name="Ament-Velasquez S.L."/>
            <person name="Kruys A."/>
            <person name="Hutchinson M.I."/>
            <person name="Powell A.J."/>
            <person name="Barry K."/>
            <person name="Miller A.N."/>
            <person name="Grigoriev I.V."/>
            <person name="Debuchy R."/>
            <person name="Gladieux P."/>
            <person name="Thoren M.H."/>
            <person name="Johannesson H."/>
        </authorList>
    </citation>
    <scope>NUCLEOTIDE SEQUENCE</scope>
    <source>
        <strain evidence="3">CBS 626.80</strain>
    </source>
</reference>
<feature type="region of interest" description="Disordered" evidence="1">
    <location>
        <begin position="352"/>
        <end position="419"/>
    </location>
</feature>
<feature type="domain" description="Sfi1 spindle body" evidence="2">
    <location>
        <begin position="490"/>
        <end position="1052"/>
    </location>
</feature>
<feature type="compositionally biased region" description="Polar residues" evidence="1">
    <location>
        <begin position="1220"/>
        <end position="1233"/>
    </location>
</feature>
<reference evidence="3" key="1">
    <citation type="journal article" date="2023" name="Mol. Phylogenet. Evol.">
        <title>Genome-scale phylogeny and comparative genomics of the fungal order Sordariales.</title>
        <authorList>
            <person name="Hensen N."/>
            <person name="Bonometti L."/>
            <person name="Westerberg I."/>
            <person name="Brannstrom I.O."/>
            <person name="Guillou S."/>
            <person name="Cros-Aarteil S."/>
            <person name="Calhoun S."/>
            <person name="Haridas S."/>
            <person name="Kuo A."/>
            <person name="Mondo S."/>
            <person name="Pangilinan J."/>
            <person name="Riley R."/>
            <person name="LaButti K."/>
            <person name="Andreopoulos B."/>
            <person name="Lipzen A."/>
            <person name="Chen C."/>
            <person name="Yan M."/>
            <person name="Daum C."/>
            <person name="Ng V."/>
            <person name="Clum A."/>
            <person name="Steindorff A."/>
            <person name="Ohm R.A."/>
            <person name="Martin F."/>
            <person name="Silar P."/>
            <person name="Natvig D.O."/>
            <person name="Lalanne C."/>
            <person name="Gautier V."/>
            <person name="Ament-Velasquez S.L."/>
            <person name="Kruys A."/>
            <person name="Hutchinson M.I."/>
            <person name="Powell A.J."/>
            <person name="Barry K."/>
            <person name="Miller A.N."/>
            <person name="Grigoriev I.V."/>
            <person name="Debuchy R."/>
            <person name="Gladieux P."/>
            <person name="Hiltunen Thoren M."/>
            <person name="Johannesson H."/>
        </authorList>
    </citation>
    <scope>NUCLEOTIDE SEQUENCE</scope>
    <source>
        <strain evidence="3">CBS 626.80</strain>
    </source>
</reference>
<dbReference type="PANTHER" id="PTHR22028">
    <property type="entry name" value="SFI1 SPINDLE BODY DOMAIN-CONTAINING PROTEIN-RELATED"/>
    <property type="match status" value="1"/>
</dbReference>
<feature type="region of interest" description="Disordered" evidence="1">
    <location>
        <begin position="1265"/>
        <end position="1439"/>
    </location>
</feature>
<feature type="compositionally biased region" description="Basic and acidic residues" evidence="1">
    <location>
        <begin position="1361"/>
        <end position="1388"/>
    </location>
</feature>
<evidence type="ECO:0000259" key="2">
    <source>
        <dbReference type="Pfam" id="PF08457"/>
    </source>
</evidence>
<feature type="compositionally biased region" description="Basic and acidic residues" evidence="1">
    <location>
        <begin position="269"/>
        <end position="289"/>
    </location>
</feature>
<feature type="region of interest" description="Disordered" evidence="1">
    <location>
        <begin position="147"/>
        <end position="200"/>
    </location>
</feature>
<feature type="compositionally biased region" description="Polar residues" evidence="1">
    <location>
        <begin position="1186"/>
        <end position="1201"/>
    </location>
</feature>
<organism evidence="3 4">
    <name type="scientific">Pseudoneurospora amorphoporcata</name>
    <dbReference type="NCBI Taxonomy" id="241081"/>
    <lineage>
        <taxon>Eukaryota</taxon>
        <taxon>Fungi</taxon>
        <taxon>Dikarya</taxon>
        <taxon>Ascomycota</taxon>
        <taxon>Pezizomycotina</taxon>
        <taxon>Sordariomycetes</taxon>
        <taxon>Sordariomycetidae</taxon>
        <taxon>Sordariales</taxon>
        <taxon>Sordariaceae</taxon>
        <taxon>Pseudoneurospora</taxon>
    </lineage>
</organism>
<accession>A0AAN6NT34</accession>
<sequence length="1502" mass="170201">MPPPSSLPLHHRDGRAGLSSLRQPQGANINTNNAGPNNPNAHSNEPYYSNQDIELLHEIVTLAESILPSLPERDRLPTNALFQAAEQILPAHGYPDPDQAPSHITRLIFKIGGQRCAPNSRGETSLLDRFRTVLAGMGIMLEYVPSSPLGGSREQSPAGAVTEARRRLAAADRSRSRSVSVSGRSPAGFSSVFSEDEDDVTGGELDIKLRRLLPKRRHSSVSRPLALGGLPIRSRARSASFTDPNALPGDGLGNERARKLEALAQQREQQQRDREQLLNRRGRSPEKGQGRKSQLASRSKSSMRGEYGDDGRPFQPHNPVLDKVRHIPRVFGAPHHYDNAAEVAAGALPAYARPNKERPRPMSFSSVGETDLNHKSPRTDFSQLDRATSDTTVNTKDEPLLPSSHQHHAFTRPPPSDPEYQEAKVRMFRTEDDVSLLRDAFTSWHDHFNRHQRDHGHLLSLATQIDDQDIKTEVLEIWREEAVAVVQERERREAEAEYEAWVDKMERRATRVYEVFTIQNMLNFWQDQAREELDRTAVARRHLVRKRAFDAWRAQHIQDETKARNFVLIHALQRWTAVALHQEVRRNVAEQTEERETIRDGVMHWYRLQKGRVADDFAVFKAMKGGLDHWFTRTKEMQDDHEVAIALDERLLLDEAVNIWQEEAEDLRYTGHECRVHKLTRDCQAILASWHEQSRLLRTLGKFRAADERTLKWNCLEHWRAEAEYARRDGQLADAVLLLNPVDTWRLELKLKLWNIREDEETLEDTLTHWFLEQRLALFQHHAASTSKKSVLSTWLSATETSVSIRQHSESEADYMYSDDLTSQCLTVWFNASNAIFTPRHNANLICLYRTTKPCLDRWREALVSSITRNTYYLRKASKQSKRFTIASVLDRWPFLAEQARRERMMTSLRSFRRSYKISLAQSCLNTWFNALLESDDLASDADSLHLHHNHSDLYETLSYWTTISSRAQEIRDIAADAELEGYLENWMDSAAEMREAEMDAQEWEAEGTMKNCLQRWEHEALHLVAKRNAVKALREREERRMAVGVLEGWWAVVNPGAVRERGMGMGEFSMLDPPMSTLLSSRRSVMRQMGRYRDRERGSDTTANFGNSVSQWFVNSELPPEPARERDRSTFLFPPAAAPSRQSVQQLPIRSAPPLASASALSAAQQPQPPKAPKGYQPYHPNPDPQTTSYSRPASRTASRPASRLAAPTIPETPIVSVPVQQPTGRSSDMRPTNLSARLVNARNNPSSSSFRASQTLAAEVSNLGPMDFDDDDEEGSFLPDLDVNDPGFMSTPSRVRRAPPLSRHSQSQPPVHATTATAATSGNTIFASQPQSQSQSQSQYAPRSQSQHQQQQQPPPPPPDDRPSRPARPERPERRPESSSRQERFNARKSLFNRPLDRPSSTAPFSGYPPFSGPPTAPSTSVSVGTSTPSAILASPRERELRRVYAAAEQQPGINNTSGILRGGREWTERERVDNNNNNNNNRERGVVFFSDIREESAEG</sequence>
<dbReference type="PANTHER" id="PTHR22028:SF9">
    <property type="entry name" value="SFI1 SPINDLE BODY DOMAIN-CONTAINING PROTEIN"/>
    <property type="match status" value="1"/>
</dbReference>
<dbReference type="EMBL" id="MU859216">
    <property type="protein sequence ID" value="KAK3949407.1"/>
    <property type="molecule type" value="Genomic_DNA"/>
</dbReference>
<feature type="region of interest" description="Disordered" evidence="1">
    <location>
        <begin position="1138"/>
        <end position="1233"/>
    </location>
</feature>
<feature type="compositionally biased region" description="Low complexity" evidence="1">
    <location>
        <begin position="1420"/>
        <end position="1433"/>
    </location>
</feature>
<dbReference type="Pfam" id="PF08457">
    <property type="entry name" value="Sfi1"/>
    <property type="match status" value="1"/>
</dbReference>
<feature type="compositionally biased region" description="Low complexity" evidence="1">
    <location>
        <begin position="177"/>
        <end position="187"/>
    </location>
</feature>
<feature type="region of interest" description="Disordered" evidence="1">
    <location>
        <begin position="266"/>
        <end position="320"/>
    </location>
</feature>
<comment type="caution">
    <text evidence="3">The sequence shown here is derived from an EMBL/GenBank/DDBJ whole genome shotgun (WGS) entry which is preliminary data.</text>
</comment>
<feature type="compositionally biased region" description="Basic and acidic residues" evidence="1">
    <location>
        <begin position="163"/>
        <end position="175"/>
    </location>
</feature>